<feature type="coiled-coil region" evidence="4">
    <location>
        <begin position="412"/>
        <end position="480"/>
    </location>
</feature>
<feature type="repeat" description="ANK" evidence="3">
    <location>
        <begin position="208"/>
        <end position="240"/>
    </location>
</feature>
<dbReference type="PRINTS" id="PR01415">
    <property type="entry name" value="ANKYRIN"/>
</dbReference>
<dbReference type="EMBL" id="MU557582">
    <property type="protein sequence ID" value="KAI5614780.1"/>
    <property type="molecule type" value="Genomic_DNA"/>
</dbReference>
<evidence type="ECO:0000313" key="6">
    <source>
        <dbReference type="EMBL" id="KAI5614780.1"/>
    </source>
</evidence>
<feature type="compositionally biased region" description="Basic and acidic residues" evidence="5">
    <location>
        <begin position="614"/>
        <end position="626"/>
    </location>
</feature>
<dbReference type="Gene3D" id="1.25.40.20">
    <property type="entry name" value="Ankyrin repeat-containing domain"/>
    <property type="match status" value="2"/>
</dbReference>
<evidence type="ECO:0000256" key="2">
    <source>
        <dbReference type="ARBA" id="ARBA00023043"/>
    </source>
</evidence>
<dbReference type="InterPro" id="IPR036770">
    <property type="entry name" value="Ankyrin_rpt-contain_sf"/>
</dbReference>
<dbReference type="FunFam" id="1.25.40.20:FF:000293">
    <property type="entry name" value="Ankyrin repeat domain-containing protein 6"/>
    <property type="match status" value="1"/>
</dbReference>
<dbReference type="AlphaFoldDB" id="A0AAD5AF17"/>
<keyword evidence="7" id="KW-1185">Reference proteome</keyword>
<name>A0AAD5AF17_SILAS</name>
<feature type="compositionally biased region" description="Basic and acidic residues" evidence="5">
    <location>
        <begin position="281"/>
        <end position="297"/>
    </location>
</feature>
<organism evidence="6 7">
    <name type="scientific">Silurus asotus</name>
    <name type="common">Amur catfish</name>
    <name type="synonym">Parasilurus asotus</name>
    <dbReference type="NCBI Taxonomy" id="30991"/>
    <lineage>
        <taxon>Eukaryota</taxon>
        <taxon>Metazoa</taxon>
        <taxon>Chordata</taxon>
        <taxon>Craniata</taxon>
        <taxon>Vertebrata</taxon>
        <taxon>Euteleostomi</taxon>
        <taxon>Actinopterygii</taxon>
        <taxon>Neopterygii</taxon>
        <taxon>Teleostei</taxon>
        <taxon>Ostariophysi</taxon>
        <taxon>Siluriformes</taxon>
        <taxon>Siluridae</taxon>
        <taxon>Silurus</taxon>
    </lineage>
</organism>
<evidence type="ECO:0000256" key="5">
    <source>
        <dbReference type="SAM" id="MobiDB-lite"/>
    </source>
</evidence>
<accession>A0AAD5AF17</accession>
<feature type="non-terminal residue" evidence="6">
    <location>
        <position position="1"/>
    </location>
</feature>
<gene>
    <name evidence="6" type="ORF">C0J50_3428</name>
</gene>
<dbReference type="InterPro" id="IPR050745">
    <property type="entry name" value="Multifunctional_regulatory"/>
</dbReference>
<dbReference type="PANTHER" id="PTHR24189">
    <property type="entry name" value="MYOTROPHIN"/>
    <property type="match status" value="1"/>
</dbReference>
<keyword evidence="4" id="KW-0175">Coiled coil</keyword>
<sequence>MSQQDAASVRALSERLLVASHKGQAENVVQLINKGAKVAVTKYGRTPLHLAAYKNHIEVVKILLRAGCDLDIQDDGDQTALHRAAVVGNSDVISALIQEGCALDRQDKDGNTALHEVAWHGFSQSVKLLVKAGANIHAKNKAGNTALHLACQNTHTQSTKVLLLGGARPDSKNHVGDTCLHVSARYNHVGVMRILLGAFCSVSERNQAGDTALHVAAMLNHKKTARVLLEAGADTNIQNNVRHTPLDQARESNNPEVALLLTKAPQSFTRGRSVRKRRDKLKAEGRAQSVPREEMLRNKGSVSAAEETPSSELSVQKHRDCRNGSPRGARQRKSREHNRSRVKEQPSLSDPLLSKANKCKELRTRSKTRASPPRAVPPPHNYKAYQLYTLYRDKDGKVMQAPLNGCRCEPLINKLENQLEATKEEMKSEIHTVQELMNDKLGQLDRKNKHQIRALDKMTLERVSAEKTECLRRIDEKTKQERLEGEKRQASIVSELKNWCMSKLQSMEARLTADARCAPLRRSSSLDGCVTLRADAGGPSARSAHCLVPGGQAEPEEGHEGAERGDVKKDVVDNHYLVVQMDSSSGRFQNIQETSCPMDKSAPSSPLVVRPKKRTADPPRPDRELQKVSIQASGRSNSLSPTTERRSSGQKQDRGLKQSKRSPPKKHSEGRNKNREQRDDVGALEVTQCFFEAVSTQMERWYERKIQDVSWQAEQQARADRTTLLERISCLEDELRLLRTSRQEDS</sequence>
<feature type="region of interest" description="Disordered" evidence="5">
    <location>
        <begin position="594"/>
        <end position="681"/>
    </location>
</feature>
<comment type="caution">
    <text evidence="6">The sequence shown here is derived from an EMBL/GenBank/DDBJ whole genome shotgun (WGS) entry which is preliminary data.</text>
</comment>
<feature type="repeat" description="ANK" evidence="3">
    <location>
        <begin position="76"/>
        <end position="108"/>
    </location>
</feature>
<proteinExistence type="predicted"/>
<feature type="compositionally biased region" description="Basic and acidic residues" evidence="5">
    <location>
        <begin position="666"/>
        <end position="681"/>
    </location>
</feature>
<reference evidence="6" key="1">
    <citation type="submission" date="2018-07" db="EMBL/GenBank/DDBJ databases">
        <title>Comparative genomics of catfishes provides insights into carnivory and benthic adaptation.</title>
        <authorList>
            <person name="Zhang Y."/>
            <person name="Wang D."/>
            <person name="Peng Z."/>
            <person name="Zheng S."/>
            <person name="Shao F."/>
            <person name="Tao W."/>
        </authorList>
    </citation>
    <scope>NUCLEOTIDE SEQUENCE</scope>
    <source>
        <strain evidence="6">Chongqing</strain>
    </source>
</reference>
<dbReference type="PROSITE" id="PS50297">
    <property type="entry name" value="ANK_REP_REGION"/>
    <property type="match status" value="5"/>
</dbReference>
<dbReference type="PANTHER" id="PTHR24189:SF71">
    <property type="entry name" value="ANKYRIN REPEAT DOMAIN 39"/>
    <property type="match status" value="1"/>
</dbReference>
<feature type="region of interest" description="Disordered" evidence="5">
    <location>
        <begin position="268"/>
        <end position="381"/>
    </location>
</feature>
<evidence type="ECO:0000256" key="1">
    <source>
        <dbReference type="ARBA" id="ARBA00022737"/>
    </source>
</evidence>
<dbReference type="GO" id="GO:0005634">
    <property type="term" value="C:nucleus"/>
    <property type="evidence" value="ECO:0007669"/>
    <property type="project" value="TreeGrafter"/>
</dbReference>
<dbReference type="SUPFAM" id="SSF48403">
    <property type="entry name" value="Ankyrin repeat"/>
    <property type="match status" value="1"/>
</dbReference>
<feature type="compositionally biased region" description="Basic and acidic residues" evidence="5">
    <location>
        <begin position="556"/>
        <end position="569"/>
    </location>
</feature>
<dbReference type="Proteomes" id="UP001205998">
    <property type="component" value="Unassembled WGS sequence"/>
</dbReference>
<dbReference type="GO" id="GO:0005737">
    <property type="term" value="C:cytoplasm"/>
    <property type="evidence" value="ECO:0007669"/>
    <property type="project" value="TreeGrafter"/>
</dbReference>
<evidence type="ECO:0000256" key="3">
    <source>
        <dbReference type="PROSITE-ProRule" id="PRU00023"/>
    </source>
</evidence>
<feature type="repeat" description="ANK" evidence="3">
    <location>
        <begin position="142"/>
        <end position="174"/>
    </location>
</feature>
<feature type="compositionally biased region" description="Basic and acidic residues" evidence="5">
    <location>
        <begin position="643"/>
        <end position="656"/>
    </location>
</feature>
<feature type="repeat" description="ANK" evidence="3">
    <location>
        <begin position="109"/>
        <end position="141"/>
    </location>
</feature>
<keyword evidence="2 3" id="KW-0040">ANK repeat</keyword>
<feature type="region of interest" description="Disordered" evidence="5">
    <location>
        <begin position="538"/>
        <end position="569"/>
    </location>
</feature>
<dbReference type="InterPro" id="IPR002110">
    <property type="entry name" value="Ankyrin_rpt"/>
</dbReference>
<dbReference type="SMART" id="SM00248">
    <property type="entry name" value="ANK"/>
    <property type="match status" value="8"/>
</dbReference>
<protein>
    <submittedName>
        <fullName evidence="6">Ankyrin repeat domain-containing protein 6</fullName>
    </submittedName>
</protein>
<feature type="compositionally biased region" description="Polar residues" evidence="5">
    <location>
        <begin position="628"/>
        <end position="642"/>
    </location>
</feature>
<dbReference type="Pfam" id="PF12796">
    <property type="entry name" value="Ank_2"/>
    <property type="match status" value="3"/>
</dbReference>
<evidence type="ECO:0000313" key="7">
    <source>
        <dbReference type="Proteomes" id="UP001205998"/>
    </source>
</evidence>
<evidence type="ECO:0000256" key="4">
    <source>
        <dbReference type="SAM" id="Coils"/>
    </source>
</evidence>
<dbReference type="Pfam" id="PF00023">
    <property type="entry name" value="Ank"/>
    <property type="match status" value="1"/>
</dbReference>
<dbReference type="PROSITE" id="PS50088">
    <property type="entry name" value="ANK_REPEAT"/>
    <property type="match status" value="5"/>
</dbReference>
<keyword evidence="1" id="KW-0677">Repeat</keyword>
<feature type="repeat" description="ANK" evidence="3">
    <location>
        <begin position="43"/>
        <end position="75"/>
    </location>
</feature>